<name>A0A1H3SUT8_9PSEU</name>
<sequence>MFSLILTWIGALLGMALLIAMALGAFVVDLDDAFGDRRRKATDVREASPPVG</sequence>
<gene>
    <name evidence="1" type="ORF">SAMN05421504_115130</name>
</gene>
<dbReference type="EMBL" id="FNON01000015">
    <property type="protein sequence ID" value="SDZ41408.1"/>
    <property type="molecule type" value="Genomic_DNA"/>
</dbReference>
<accession>A0A1H3SUT8</accession>
<evidence type="ECO:0000313" key="1">
    <source>
        <dbReference type="EMBL" id="SDZ41408.1"/>
    </source>
</evidence>
<reference evidence="1 2" key="1">
    <citation type="submission" date="2016-10" db="EMBL/GenBank/DDBJ databases">
        <authorList>
            <person name="de Groot N.N."/>
        </authorList>
    </citation>
    <scope>NUCLEOTIDE SEQUENCE [LARGE SCALE GENOMIC DNA]</scope>
    <source>
        <strain evidence="1 2">CPCC 202699</strain>
    </source>
</reference>
<dbReference type="RefSeq" id="WP_176969039.1">
    <property type="nucleotide sequence ID" value="NZ_FNON01000015.1"/>
</dbReference>
<organism evidence="1 2">
    <name type="scientific">Amycolatopsis xylanica</name>
    <dbReference type="NCBI Taxonomy" id="589385"/>
    <lineage>
        <taxon>Bacteria</taxon>
        <taxon>Bacillati</taxon>
        <taxon>Actinomycetota</taxon>
        <taxon>Actinomycetes</taxon>
        <taxon>Pseudonocardiales</taxon>
        <taxon>Pseudonocardiaceae</taxon>
        <taxon>Amycolatopsis</taxon>
    </lineage>
</organism>
<evidence type="ECO:0000313" key="2">
    <source>
        <dbReference type="Proteomes" id="UP000199515"/>
    </source>
</evidence>
<keyword evidence="2" id="KW-1185">Reference proteome</keyword>
<dbReference type="Proteomes" id="UP000199515">
    <property type="component" value="Unassembled WGS sequence"/>
</dbReference>
<dbReference type="AlphaFoldDB" id="A0A1H3SUT8"/>
<proteinExistence type="predicted"/>
<protein>
    <submittedName>
        <fullName evidence="1">Uncharacterized protein</fullName>
    </submittedName>
</protein>